<dbReference type="EMBL" id="MU267617">
    <property type="protein sequence ID" value="KAH7914191.1"/>
    <property type="molecule type" value="Genomic_DNA"/>
</dbReference>
<evidence type="ECO:0000313" key="2">
    <source>
        <dbReference type="Proteomes" id="UP000790377"/>
    </source>
</evidence>
<protein>
    <submittedName>
        <fullName evidence="1">Uncharacterized protein</fullName>
    </submittedName>
</protein>
<reference evidence="1" key="1">
    <citation type="journal article" date="2021" name="New Phytol.">
        <title>Evolutionary innovations through gain and loss of genes in the ectomycorrhizal Boletales.</title>
        <authorList>
            <person name="Wu G."/>
            <person name="Miyauchi S."/>
            <person name="Morin E."/>
            <person name="Kuo A."/>
            <person name="Drula E."/>
            <person name="Varga T."/>
            <person name="Kohler A."/>
            <person name="Feng B."/>
            <person name="Cao Y."/>
            <person name="Lipzen A."/>
            <person name="Daum C."/>
            <person name="Hundley H."/>
            <person name="Pangilinan J."/>
            <person name="Johnson J."/>
            <person name="Barry K."/>
            <person name="LaButti K."/>
            <person name="Ng V."/>
            <person name="Ahrendt S."/>
            <person name="Min B."/>
            <person name="Choi I.G."/>
            <person name="Park H."/>
            <person name="Plett J.M."/>
            <person name="Magnuson J."/>
            <person name="Spatafora J.W."/>
            <person name="Nagy L.G."/>
            <person name="Henrissat B."/>
            <person name="Grigoriev I.V."/>
            <person name="Yang Z.L."/>
            <person name="Xu J."/>
            <person name="Martin F.M."/>
        </authorList>
    </citation>
    <scope>NUCLEOTIDE SEQUENCE</scope>
    <source>
        <strain evidence="1">ATCC 28755</strain>
    </source>
</reference>
<sequence length="172" mass="19272">MVQCIWRHCCVLDCGEFHACKRSCILCALKFLVLSVWSLDTAHQVLVVKGEIIWAPLLTTVVALLTQGFFVYRIRKFCKKMVALLAFWSLAALYQLGSCLVYSIKATRAPSALVLTDSLFTPLTISYFAVAAVVDIIIAVSLSYKLLKDRSLGTKRCVLRLNPIDFSLLKHQ</sequence>
<comment type="caution">
    <text evidence="1">The sequence shown here is derived from an EMBL/GenBank/DDBJ whole genome shotgun (WGS) entry which is preliminary data.</text>
</comment>
<name>A0ACB8AMN0_9AGAM</name>
<evidence type="ECO:0000313" key="1">
    <source>
        <dbReference type="EMBL" id="KAH7914191.1"/>
    </source>
</evidence>
<keyword evidence="2" id="KW-1185">Reference proteome</keyword>
<accession>A0ACB8AMN0</accession>
<proteinExistence type="predicted"/>
<organism evidence="1 2">
    <name type="scientific">Hygrophoropsis aurantiaca</name>
    <dbReference type="NCBI Taxonomy" id="72124"/>
    <lineage>
        <taxon>Eukaryota</taxon>
        <taxon>Fungi</taxon>
        <taxon>Dikarya</taxon>
        <taxon>Basidiomycota</taxon>
        <taxon>Agaricomycotina</taxon>
        <taxon>Agaricomycetes</taxon>
        <taxon>Agaricomycetidae</taxon>
        <taxon>Boletales</taxon>
        <taxon>Coniophorineae</taxon>
        <taxon>Hygrophoropsidaceae</taxon>
        <taxon>Hygrophoropsis</taxon>
    </lineage>
</organism>
<dbReference type="Proteomes" id="UP000790377">
    <property type="component" value="Unassembled WGS sequence"/>
</dbReference>
<gene>
    <name evidence="1" type="ORF">BJ138DRAFT_447867</name>
</gene>